<gene>
    <name evidence="1" type="ORF">SPARVUS_LOCUS5673920</name>
</gene>
<feature type="non-terminal residue" evidence="1">
    <location>
        <position position="56"/>
    </location>
</feature>
<proteinExistence type="predicted"/>
<comment type="caution">
    <text evidence="1">The sequence shown here is derived from an EMBL/GenBank/DDBJ whole genome shotgun (WGS) entry which is preliminary data.</text>
</comment>
<dbReference type="EMBL" id="CATNWA010012147">
    <property type="protein sequence ID" value="CAI9562898.1"/>
    <property type="molecule type" value="Genomic_DNA"/>
</dbReference>
<organism evidence="1 2">
    <name type="scientific">Staurois parvus</name>
    <dbReference type="NCBI Taxonomy" id="386267"/>
    <lineage>
        <taxon>Eukaryota</taxon>
        <taxon>Metazoa</taxon>
        <taxon>Chordata</taxon>
        <taxon>Craniata</taxon>
        <taxon>Vertebrata</taxon>
        <taxon>Euteleostomi</taxon>
        <taxon>Amphibia</taxon>
        <taxon>Batrachia</taxon>
        <taxon>Anura</taxon>
        <taxon>Neobatrachia</taxon>
        <taxon>Ranoidea</taxon>
        <taxon>Ranidae</taxon>
        <taxon>Staurois</taxon>
    </lineage>
</organism>
<keyword evidence="2" id="KW-1185">Reference proteome</keyword>
<evidence type="ECO:0000313" key="1">
    <source>
        <dbReference type="EMBL" id="CAI9562898.1"/>
    </source>
</evidence>
<accession>A0ABN9CRS5</accession>
<protein>
    <submittedName>
        <fullName evidence="1">Uncharacterized protein</fullName>
    </submittedName>
</protein>
<name>A0ABN9CRS5_9NEOB</name>
<dbReference type="Proteomes" id="UP001162483">
    <property type="component" value="Unassembled WGS sequence"/>
</dbReference>
<evidence type="ECO:0000313" key="2">
    <source>
        <dbReference type="Proteomes" id="UP001162483"/>
    </source>
</evidence>
<reference evidence="1" key="1">
    <citation type="submission" date="2023-05" db="EMBL/GenBank/DDBJ databases">
        <authorList>
            <person name="Stuckert A."/>
        </authorList>
    </citation>
    <scope>NUCLEOTIDE SEQUENCE</scope>
</reference>
<sequence length="56" mass="5852">MGPPRAIGDHGAPVSLPKLKKAYEKGTRGISWGPLLTPGSQAVPEFPNDLPVSLCV</sequence>